<evidence type="ECO:0000256" key="3">
    <source>
        <dbReference type="ARBA" id="ARBA00022598"/>
    </source>
</evidence>
<comment type="function">
    <text evidence="8 10">Catalyzes the attachment of isoleucine to tRNA(Ile). As IleRS can inadvertently accommodate and process structurally similar amino acids such as valine, to avoid such errors it has two additional distinct tRNA(Ile)-dependent editing activities. One activity is designated as 'pretransfer' editing and involves the hydrolysis of activated Val-AMP. The other activity is designated 'posttransfer' editing and involves deacylation of mischarged Val-tRNA(Ile).</text>
</comment>
<dbReference type="GO" id="GO:0002161">
    <property type="term" value="F:aminoacyl-tRNA deacylase activity"/>
    <property type="evidence" value="ECO:0007669"/>
    <property type="project" value="InterPro"/>
</dbReference>
<dbReference type="SUPFAM" id="SSF50677">
    <property type="entry name" value="ValRS/IleRS/LeuRS editing domain"/>
    <property type="match status" value="1"/>
</dbReference>
<dbReference type="RefSeq" id="WP_027048165.1">
    <property type="nucleotide sequence ID" value="NZ_CP025257.1"/>
</dbReference>
<comment type="subcellular location">
    <subcellularLocation>
        <location evidence="10">Cytoplasm</location>
    </subcellularLocation>
</comment>
<dbReference type="PRINTS" id="PR00984">
    <property type="entry name" value="TRNASYNTHILE"/>
</dbReference>
<comment type="similarity">
    <text evidence="1 10">Belongs to the class-I aminoacyl-tRNA synthetase family. IleS type 1 subfamily.</text>
</comment>
<organism evidence="13 14">
    <name type="scientific">Mesoplasma syrphidae</name>
    <dbReference type="NCBI Taxonomy" id="225999"/>
    <lineage>
        <taxon>Bacteria</taxon>
        <taxon>Bacillati</taxon>
        <taxon>Mycoplasmatota</taxon>
        <taxon>Mollicutes</taxon>
        <taxon>Entomoplasmatales</taxon>
        <taxon>Entomoplasmataceae</taxon>
        <taxon>Mesoplasma</taxon>
    </lineage>
</organism>
<dbReference type="CDD" id="cd07960">
    <property type="entry name" value="Anticodon_Ia_Ile_BEm"/>
    <property type="match status" value="1"/>
</dbReference>
<dbReference type="Gene3D" id="1.10.10.830">
    <property type="entry name" value="Ile-tRNA synthetase CP2 domain-like"/>
    <property type="match status" value="1"/>
</dbReference>
<dbReference type="InterPro" id="IPR009008">
    <property type="entry name" value="Val/Leu/Ile-tRNA-synth_edit"/>
</dbReference>
<feature type="binding site" evidence="10">
    <location>
        <position position="903"/>
    </location>
    <ligand>
        <name>Zn(2+)</name>
        <dbReference type="ChEBI" id="CHEBI:29105"/>
    </ligand>
</feature>
<keyword evidence="10" id="KW-0479">Metal-binding</keyword>
<dbReference type="GO" id="GO:0004822">
    <property type="term" value="F:isoleucine-tRNA ligase activity"/>
    <property type="evidence" value="ECO:0007669"/>
    <property type="project" value="UniProtKB-UniRule"/>
</dbReference>
<comment type="catalytic activity">
    <reaction evidence="9 10">
        <text>tRNA(Ile) + L-isoleucine + ATP = L-isoleucyl-tRNA(Ile) + AMP + diphosphate</text>
        <dbReference type="Rhea" id="RHEA:11060"/>
        <dbReference type="Rhea" id="RHEA-COMP:9666"/>
        <dbReference type="Rhea" id="RHEA-COMP:9695"/>
        <dbReference type="ChEBI" id="CHEBI:30616"/>
        <dbReference type="ChEBI" id="CHEBI:33019"/>
        <dbReference type="ChEBI" id="CHEBI:58045"/>
        <dbReference type="ChEBI" id="CHEBI:78442"/>
        <dbReference type="ChEBI" id="CHEBI:78528"/>
        <dbReference type="ChEBI" id="CHEBI:456215"/>
        <dbReference type="EC" id="6.1.1.5"/>
    </reaction>
</comment>
<dbReference type="EMBL" id="CP025257">
    <property type="protein sequence ID" value="AUF83478.1"/>
    <property type="molecule type" value="Genomic_DNA"/>
</dbReference>
<dbReference type="AlphaFoldDB" id="A0A2K9BYM9"/>
<evidence type="ECO:0000256" key="8">
    <source>
        <dbReference type="ARBA" id="ARBA00025217"/>
    </source>
</evidence>
<evidence type="ECO:0000256" key="5">
    <source>
        <dbReference type="ARBA" id="ARBA00022840"/>
    </source>
</evidence>
<feature type="short sequence motif" description="'KMSKS' region" evidence="10">
    <location>
        <begin position="597"/>
        <end position="601"/>
    </location>
</feature>
<dbReference type="GO" id="GO:0008270">
    <property type="term" value="F:zinc ion binding"/>
    <property type="evidence" value="ECO:0007669"/>
    <property type="project" value="UniProtKB-UniRule"/>
</dbReference>
<evidence type="ECO:0000256" key="1">
    <source>
        <dbReference type="ARBA" id="ARBA00006887"/>
    </source>
</evidence>
<dbReference type="Pfam" id="PF08264">
    <property type="entry name" value="Anticodon_1"/>
    <property type="match status" value="1"/>
</dbReference>
<dbReference type="PROSITE" id="PS00178">
    <property type="entry name" value="AA_TRNA_LIGASE_I"/>
    <property type="match status" value="1"/>
</dbReference>
<dbReference type="InterPro" id="IPR033708">
    <property type="entry name" value="Anticodon_Ile_BEm"/>
</dbReference>
<evidence type="ECO:0000313" key="13">
    <source>
        <dbReference type="EMBL" id="AUF83478.1"/>
    </source>
</evidence>
<feature type="short sequence motif" description="'HIGH' region" evidence="10">
    <location>
        <begin position="59"/>
        <end position="69"/>
    </location>
</feature>
<dbReference type="InterPro" id="IPR014729">
    <property type="entry name" value="Rossmann-like_a/b/a_fold"/>
</dbReference>
<dbReference type="KEGG" id="msyr:CXP39_01525"/>
<evidence type="ECO:0000256" key="10">
    <source>
        <dbReference type="HAMAP-Rule" id="MF_02002"/>
    </source>
</evidence>
<feature type="binding site" evidence="10">
    <location>
        <position position="884"/>
    </location>
    <ligand>
        <name>Zn(2+)</name>
        <dbReference type="ChEBI" id="CHEBI:29105"/>
    </ligand>
</feature>
<dbReference type="HAMAP" id="MF_02002">
    <property type="entry name" value="Ile_tRNA_synth_type1"/>
    <property type="match status" value="1"/>
</dbReference>
<dbReference type="Gene3D" id="3.40.50.620">
    <property type="entry name" value="HUPs"/>
    <property type="match status" value="2"/>
</dbReference>
<evidence type="ECO:0000256" key="7">
    <source>
        <dbReference type="ARBA" id="ARBA00023146"/>
    </source>
</evidence>
<keyword evidence="6 10" id="KW-0648">Protein biosynthesis</keyword>
<dbReference type="Pfam" id="PF00133">
    <property type="entry name" value="tRNA-synt_1"/>
    <property type="match status" value="1"/>
</dbReference>
<dbReference type="InterPro" id="IPR002300">
    <property type="entry name" value="aa-tRNA-synth_Ia"/>
</dbReference>
<accession>A0A2K9BYM9</accession>
<dbReference type="Gene3D" id="1.10.730.20">
    <property type="match status" value="1"/>
</dbReference>
<evidence type="ECO:0000256" key="4">
    <source>
        <dbReference type="ARBA" id="ARBA00022741"/>
    </source>
</evidence>
<protein>
    <recommendedName>
        <fullName evidence="10">Isoleucine--tRNA ligase</fullName>
        <ecNumber evidence="10">6.1.1.5</ecNumber>
    </recommendedName>
    <alternativeName>
        <fullName evidence="10">Isoleucyl-tRNA synthetase</fullName>
        <shortName evidence="10">IleRS</shortName>
    </alternativeName>
</protein>
<dbReference type="PANTHER" id="PTHR42765:SF1">
    <property type="entry name" value="ISOLEUCINE--TRNA LIGASE, MITOCHONDRIAL"/>
    <property type="match status" value="1"/>
</dbReference>
<feature type="binding site" evidence="10">
    <location>
        <position position="556"/>
    </location>
    <ligand>
        <name>L-isoleucyl-5'-AMP</name>
        <dbReference type="ChEBI" id="CHEBI:178002"/>
    </ligand>
</feature>
<feature type="domain" description="Methionyl/Valyl/Leucyl/Isoleucyl-tRNA synthetase anticodon-binding" evidence="12">
    <location>
        <begin position="678"/>
        <end position="831"/>
    </location>
</feature>
<evidence type="ECO:0000259" key="11">
    <source>
        <dbReference type="Pfam" id="PF00133"/>
    </source>
</evidence>
<keyword evidence="10" id="KW-0862">Zinc</keyword>
<dbReference type="GO" id="GO:0005524">
    <property type="term" value="F:ATP binding"/>
    <property type="evidence" value="ECO:0007669"/>
    <property type="project" value="UniProtKB-UniRule"/>
</dbReference>
<evidence type="ECO:0000256" key="2">
    <source>
        <dbReference type="ARBA" id="ARBA00022490"/>
    </source>
</evidence>
<dbReference type="GO" id="GO:0005829">
    <property type="term" value="C:cytosol"/>
    <property type="evidence" value="ECO:0007669"/>
    <property type="project" value="TreeGrafter"/>
</dbReference>
<keyword evidence="3 10" id="KW-0436">Ligase</keyword>
<keyword evidence="14" id="KW-1185">Reference proteome</keyword>
<gene>
    <name evidence="10" type="primary">ileS</name>
    <name evidence="13" type="ORF">CXP39_01525</name>
</gene>
<feature type="domain" description="Aminoacyl-tRNA synthetase class Ia" evidence="11">
    <location>
        <begin position="31"/>
        <end position="635"/>
    </location>
</feature>
<dbReference type="InterPro" id="IPR013155">
    <property type="entry name" value="M/V/L/I-tRNA-synth_anticd-bd"/>
</dbReference>
<dbReference type="FunFam" id="3.40.50.620:FF:000152">
    <property type="entry name" value="Isoleucine--tRNA ligase"/>
    <property type="match status" value="1"/>
</dbReference>
<dbReference type="Gene3D" id="3.90.740.10">
    <property type="entry name" value="Valyl/Leucyl/Isoleucyl-tRNA synthetase, editing domain"/>
    <property type="match status" value="1"/>
</dbReference>
<feature type="binding site" evidence="10">
    <location>
        <position position="600"/>
    </location>
    <ligand>
        <name>ATP</name>
        <dbReference type="ChEBI" id="CHEBI:30616"/>
    </ligand>
</feature>
<dbReference type="SUPFAM" id="SSF52374">
    <property type="entry name" value="Nucleotidylyl transferase"/>
    <property type="match status" value="1"/>
</dbReference>
<keyword evidence="2 10" id="KW-0963">Cytoplasm</keyword>
<dbReference type="EC" id="6.1.1.5" evidence="10"/>
<feature type="binding site" evidence="10">
    <location>
        <position position="900"/>
    </location>
    <ligand>
        <name>Zn(2+)</name>
        <dbReference type="ChEBI" id="CHEBI:29105"/>
    </ligand>
</feature>
<comment type="cofactor">
    <cofactor evidence="10">
        <name>Zn(2+)</name>
        <dbReference type="ChEBI" id="CHEBI:29105"/>
    </cofactor>
    <text evidence="10">Binds 1 zinc ion per subunit.</text>
</comment>
<evidence type="ECO:0000313" key="14">
    <source>
        <dbReference type="Proteomes" id="UP000233419"/>
    </source>
</evidence>
<dbReference type="OrthoDB" id="9810365at2"/>
<dbReference type="Proteomes" id="UP000233419">
    <property type="component" value="Chromosome"/>
</dbReference>
<reference evidence="13 14" key="1">
    <citation type="submission" date="2017-12" db="EMBL/GenBank/DDBJ databases">
        <title>Mesoplasma syrphidae YJS, Complete Genome.</title>
        <authorList>
            <person name="Knight T.F."/>
            <person name="Citino T."/>
            <person name="Rubinstein R."/>
            <person name="Neuschaefer Z."/>
        </authorList>
    </citation>
    <scope>NUCLEOTIDE SEQUENCE [LARGE SCALE GENOMIC DNA]</scope>
    <source>
        <strain evidence="13 14">YJS</strain>
    </source>
</reference>
<dbReference type="PANTHER" id="PTHR42765">
    <property type="entry name" value="SOLEUCYL-TRNA SYNTHETASE"/>
    <property type="match status" value="1"/>
</dbReference>
<dbReference type="InterPro" id="IPR023585">
    <property type="entry name" value="Ile-tRNA-ligase_type1"/>
</dbReference>
<comment type="subunit">
    <text evidence="10">Monomer.</text>
</comment>
<comment type="domain">
    <text evidence="10">IleRS has two distinct active sites: one for aminoacylation and one for editing. The misactivated valine is translocated from the active site to the editing site, which sterically excludes the correctly activated isoleucine. The single editing site contains two valyl binding pockets, one specific for each substrate (Val-AMP or Val-tRNA(Ile)).</text>
</comment>
<dbReference type="InterPro" id="IPR002301">
    <property type="entry name" value="Ile-tRNA-ligase"/>
</dbReference>
<dbReference type="InterPro" id="IPR001412">
    <property type="entry name" value="aa-tRNA-synth_I_CS"/>
</dbReference>
<evidence type="ECO:0000256" key="6">
    <source>
        <dbReference type="ARBA" id="ARBA00022917"/>
    </source>
</evidence>
<keyword evidence="5 10" id="KW-0067">ATP-binding</keyword>
<keyword evidence="4 10" id="KW-0547">Nucleotide-binding</keyword>
<dbReference type="GO" id="GO:0000049">
    <property type="term" value="F:tRNA binding"/>
    <property type="evidence" value="ECO:0007669"/>
    <property type="project" value="InterPro"/>
</dbReference>
<dbReference type="InterPro" id="IPR009080">
    <property type="entry name" value="tRNAsynth_Ia_anticodon-bd"/>
</dbReference>
<name>A0A2K9BYM9_9MOLU</name>
<evidence type="ECO:0000259" key="12">
    <source>
        <dbReference type="Pfam" id="PF08264"/>
    </source>
</evidence>
<dbReference type="NCBIfam" id="TIGR00392">
    <property type="entry name" value="ileS"/>
    <property type="match status" value="1"/>
</dbReference>
<keyword evidence="7 10" id="KW-0030">Aminoacyl-tRNA synthetase</keyword>
<dbReference type="GO" id="GO:0006428">
    <property type="term" value="P:isoleucyl-tRNA aminoacylation"/>
    <property type="evidence" value="ECO:0007669"/>
    <property type="project" value="UniProtKB-UniRule"/>
</dbReference>
<sequence>MANKYKDTLLIGQTSFDMRAGLKDKEPVFEKFWEENHIYQQKLALNQQKPLFMLHDGPPYANGDLHIGHALNKTLKDMIIRWKNSYGYQAPFIMGWDTHGLPIETAVTKTGVDRKTMDPVAFRKLCEKYALEQVDKQALQFKRLGMFTDYNTKYVTLDHDFEISELRLFQKMYEKGLIYKALKPIYWSPSSESALAESEIEYADIKSPTIFVACEITTGNSHVESGVNLVIWTTTPWTIPSNQLIAVGQTMNYVIVQPANESRQFIIAEQLVNSVSEAIGWESINIIKHLKGIELLGLEYAHPLYSSKKSQVVHGDHVTAEAGTGLVHTAGGFGEDDYVIVKKHGLEPFAPIDNQGKFTEEIAQYDPSLVGKFYDDTNKEIGQRLAETKNLLKLKFISHSYPHDWRTKKPVIYRCTLQWFVGLENAKAEILHNVDQITTNPKWAKQRLYQVLDDRTDWTISRQRLWGVPIIGFYNSHDELILNSEILEFAISKIAELGTNSWFELPTDVFLPEQWKNQNLRKEKDILDVWFDSGSSAIALQQRFAQYKLPYDIYLEGNDQYRGWFNASMINSTVYGGVAPYKKLVSHGMTTDEKGNKMSKSLGNGIDPINFANDLGADILRLWVASTDYTDDQKIGPEIIKQVSETYRKFRNTMRFILANLADFDSQEHYQNDLAEVDKFALHNLTEFKTKIVEAYENLQYNIVYNATINYVTKDLSAFYLDFIKDILYVEAQDSLRRRQVQTVLFEQLWVLIDTLRPILVHTVEEVYQSLSIGNKAASVHLLDVRKQEFEQSSEFVKKWASVMELRDDINKALEVARENKIINKAFEATIEVELKPQYADLAKVENLAQIFIVSQLNFVKKTENFVEQNLAFTNVKLRDGVKCERCWGIFDELINQEICQRCYEVVNQK</sequence>
<dbReference type="InterPro" id="IPR050081">
    <property type="entry name" value="Ile-tRNA_ligase"/>
</dbReference>
<evidence type="ECO:0000256" key="9">
    <source>
        <dbReference type="ARBA" id="ARBA00048359"/>
    </source>
</evidence>
<proteinExistence type="inferred from homology"/>
<dbReference type="SUPFAM" id="SSF47323">
    <property type="entry name" value="Anticodon-binding domain of a subclass of class I aminoacyl-tRNA synthetases"/>
    <property type="match status" value="1"/>
</dbReference>
<feature type="binding site" evidence="10">
    <location>
        <position position="887"/>
    </location>
    <ligand>
        <name>Zn(2+)</name>
        <dbReference type="ChEBI" id="CHEBI:29105"/>
    </ligand>
</feature>